<proteinExistence type="predicted"/>
<gene>
    <name evidence="1" type="ORF">PG2T_13005</name>
</gene>
<dbReference type="KEGG" id="gbi:PG2T_13005"/>
<dbReference type="Proteomes" id="UP000092952">
    <property type="component" value="Chromosome"/>
</dbReference>
<protein>
    <submittedName>
        <fullName evidence="1">Uncharacterized protein</fullName>
    </submittedName>
</protein>
<sequence length="68" mass="7088">MPVFTPPGATPFTRTPWAAASTPIWLISPMVAYLEAVYAAPPPPDASPATDAVITMLPPVFFSSSKAA</sequence>
<organism evidence="1 2">
    <name type="scientific">Immundisolibacter cernigliae</name>
    <dbReference type="NCBI Taxonomy" id="1810504"/>
    <lineage>
        <taxon>Bacteria</taxon>
        <taxon>Pseudomonadati</taxon>
        <taxon>Pseudomonadota</taxon>
        <taxon>Gammaproteobacteria</taxon>
        <taxon>Immundisolibacterales</taxon>
        <taxon>Immundisolibacteraceae</taxon>
        <taxon>Immundisolibacter</taxon>
    </lineage>
</organism>
<accession>A0A1B1YW48</accession>
<keyword evidence="2" id="KW-1185">Reference proteome</keyword>
<dbReference type="EMBL" id="CP014671">
    <property type="protein sequence ID" value="ANX05002.1"/>
    <property type="molecule type" value="Genomic_DNA"/>
</dbReference>
<reference evidence="2" key="1">
    <citation type="submission" date="2016-03" db="EMBL/GenBank/DDBJ databases">
        <title>Complete genome sequence of Solimmundus cernigliae, representing a novel lineage of polycyclic aromatic hydrocarbon degraders within the Gammaproteobacteria.</title>
        <authorList>
            <person name="Singleton D.R."/>
            <person name="Dickey A.N."/>
            <person name="Scholl E.H."/>
            <person name="Wright F.A."/>
            <person name="Aitken M.D."/>
        </authorList>
    </citation>
    <scope>NUCLEOTIDE SEQUENCE [LARGE SCALE GENOMIC DNA]</scope>
    <source>
        <strain evidence="2">TR3.2</strain>
    </source>
</reference>
<dbReference type="InParanoid" id="A0A1B1YW48"/>
<dbReference type="AlphaFoldDB" id="A0A1B1YW48"/>
<name>A0A1B1YW48_9GAMM</name>
<evidence type="ECO:0000313" key="2">
    <source>
        <dbReference type="Proteomes" id="UP000092952"/>
    </source>
</evidence>
<evidence type="ECO:0000313" key="1">
    <source>
        <dbReference type="EMBL" id="ANX05002.1"/>
    </source>
</evidence>